<dbReference type="Gene3D" id="3.40.50.2300">
    <property type="match status" value="1"/>
</dbReference>
<evidence type="ECO:0000256" key="1">
    <source>
        <dbReference type="PROSITE-ProRule" id="PRU00169"/>
    </source>
</evidence>
<dbReference type="SUPFAM" id="SSF52172">
    <property type="entry name" value="CheY-like"/>
    <property type="match status" value="1"/>
</dbReference>
<dbReference type="PANTHER" id="PTHR37299:SF1">
    <property type="entry name" value="STAGE 0 SPORULATION PROTEIN A HOMOLOG"/>
    <property type="match status" value="1"/>
</dbReference>
<keyword evidence="5" id="KW-1185">Reference proteome</keyword>
<gene>
    <name evidence="4" type="ORF">LX64_00840</name>
</gene>
<dbReference type="AlphaFoldDB" id="A0A327QXS7"/>
<evidence type="ECO:0000259" key="3">
    <source>
        <dbReference type="PROSITE" id="PS50930"/>
    </source>
</evidence>
<evidence type="ECO:0000313" key="5">
    <source>
        <dbReference type="Proteomes" id="UP000249547"/>
    </source>
</evidence>
<dbReference type="Gene3D" id="2.40.50.1020">
    <property type="entry name" value="LytTr DNA-binding domain"/>
    <property type="match status" value="1"/>
</dbReference>
<accession>A0A327QXS7</accession>
<dbReference type="EMBL" id="QLLL01000002">
    <property type="protein sequence ID" value="RAJ08193.1"/>
    <property type="molecule type" value="Genomic_DNA"/>
</dbReference>
<feature type="modified residue" description="4-aspartylphosphate" evidence="1">
    <location>
        <position position="54"/>
    </location>
</feature>
<evidence type="ECO:0000259" key="2">
    <source>
        <dbReference type="PROSITE" id="PS50110"/>
    </source>
</evidence>
<dbReference type="SMART" id="SM00850">
    <property type="entry name" value="LytTR"/>
    <property type="match status" value="1"/>
</dbReference>
<name>A0A327QXS7_9BACT</name>
<organism evidence="4 5">
    <name type="scientific">Chitinophaga skermanii</name>
    <dbReference type="NCBI Taxonomy" id="331697"/>
    <lineage>
        <taxon>Bacteria</taxon>
        <taxon>Pseudomonadati</taxon>
        <taxon>Bacteroidota</taxon>
        <taxon>Chitinophagia</taxon>
        <taxon>Chitinophagales</taxon>
        <taxon>Chitinophagaceae</taxon>
        <taxon>Chitinophaga</taxon>
    </lineage>
</organism>
<evidence type="ECO:0000313" key="4">
    <source>
        <dbReference type="EMBL" id="RAJ08193.1"/>
    </source>
</evidence>
<dbReference type="GO" id="GO:0000156">
    <property type="term" value="F:phosphorelay response regulator activity"/>
    <property type="evidence" value="ECO:0007669"/>
    <property type="project" value="InterPro"/>
</dbReference>
<dbReference type="OrthoDB" id="1646880at2"/>
<feature type="domain" description="HTH LytTR-type" evidence="3">
    <location>
        <begin position="140"/>
        <end position="233"/>
    </location>
</feature>
<comment type="caution">
    <text evidence="4">The sequence shown here is derived from an EMBL/GenBank/DDBJ whole genome shotgun (WGS) entry which is preliminary data.</text>
</comment>
<protein>
    <submittedName>
        <fullName evidence="4">LytTR family two component transcriptional regulator</fullName>
    </submittedName>
</protein>
<dbReference type="InterPro" id="IPR011006">
    <property type="entry name" value="CheY-like_superfamily"/>
</dbReference>
<proteinExistence type="predicted"/>
<reference evidence="4 5" key="1">
    <citation type="submission" date="2018-06" db="EMBL/GenBank/DDBJ databases">
        <title>Genomic Encyclopedia of Archaeal and Bacterial Type Strains, Phase II (KMG-II): from individual species to whole genera.</title>
        <authorList>
            <person name="Goeker M."/>
        </authorList>
    </citation>
    <scope>NUCLEOTIDE SEQUENCE [LARGE SCALE GENOMIC DNA]</scope>
    <source>
        <strain evidence="4 5">DSM 23857</strain>
    </source>
</reference>
<dbReference type="PANTHER" id="PTHR37299">
    <property type="entry name" value="TRANSCRIPTIONAL REGULATOR-RELATED"/>
    <property type="match status" value="1"/>
</dbReference>
<dbReference type="SMART" id="SM00448">
    <property type="entry name" value="REC"/>
    <property type="match status" value="1"/>
</dbReference>
<dbReference type="PROSITE" id="PS50110">
    <property type="entry name" value="RESPONSE_REGULATORY"/>
    <property type="match status" value="1"/>
</dbReference>
<dbReference type="Pfam" id="PF04397">
    <property type="entry name" value="LytTR"/>
    <property type="match status" value="1"/>
</dbReference>
<dbReference type="RefSeq" id="WP_111596371.1">
    <property type="nucleotide sequence ID" value="NZ_QLLL01000002.1"/>
</dbReference>
<dbReference type="InterPro" id="IPR001789">
    <property type="entry name" value="Sig_transdc_resp-reg_receiver"/>
</dbReference>
<dbReference type="Pfam" id="PF00072">
    <property type="entry name" value="Response_reg"/>
    <property type="match status" value="1"/>
</dbReference>
<dbReference type="Proteomes" id="UP000249547">
    <property type="component" value="Unassembled WGS sequence"/>
</dbReference>
<keyword evidence="1" id="KW-0597">Phosphoprotein</keyword>
<dbReference type="InterPro" id="IPR007492">
    <property type="entry name" value="LytTR_DNA-bd_dom"/>
</dbReference>
<sequence length="234" mass="26556">MIKCIVVDDEAYAIDIIAGFVEKTPALSLVGKFTSAIEALRFVQEGKADLVFLDIQMPELTGIQFLKIAGHQCKVIVTTAYPGFALEGFEHDVVDYIVKPVPFERFLRAVQKAQVHFQPASPAAPTAPPTNYMFVKGDSKHAFIKVNYQDILYIEGLQNYVVIHTTQQKIITYQRLSDLTESLPSPPFYRIHKSYIISLEHIQKIEGNTVHIAQQVLPVSETYRPLFYEQIKQR</sequence>
<dbReference type="GO" id="GO:0003677">
    <property type="term" value="F:DNA binding"/>
    <property type="evidence" value="ECO:0007669"/>
    <property type="project" value="InterPro"/>
</dbReference>
<dbReference type="InterPro" id="IPR046947">
    <property type="entry name" value="LytR-like"/>
</dbReference>
<feature type="domain" description="Response regulatory" evidence="2">
    <location>
        <begin position="3"/>
        <end position="114"/>
    </location>
</feature>
<dbReference type="PROSITE" id="PS50930">
    <property type="entry name" value="HTH_LYTTR"/>
    <property type="match status" value="1"/>
</dbReference>